<feature type="domain" description="Helicase C-terminal" evidence="7">
    <location>
        <begin position="368"/>
        <end position="528"/>
    </location>
</feature>
<keyword evidence="5 8" id="KW-0347">Helicase</keyword>
<comment type="similarity">
    <text evidence="5">Belongs to the DEAD box helicase family.</text>
</comment>
<accession>A0A8H3QN37</accession>
<evidence type="ECO:0000256" key="3">
    <source>
        <dbReference type="ARBA" id="ARBA00022840"/>
    </source>
</evidence>
<dbReference type="PANTHER" id="PTHR24031">
    <property type="entry name" value="RNA HELICASE"/>
    <property type="match status" value="1"/>
</dbReference>
<dbReference type="InterPro" id="IPR014001">
    <property type="entry name" value="Helicase_ATP-bd"/>
</dbReference>
<comment type="caution">
    <text evidence="8">The sequence shown here is derived from an EMBL/GenBank/DDBJ whole genome shotgun (WGS) entry which is preliminary data.</text>
</comment>
<dbReference type="SMART" id="SM00490">
    <property type="entry name" value="HELICc"/>
    <property type="match status" value="1"/>
</dbReference>
<keyword evidence="1 5" id="KW-0547">Nucleotide-binding</keyword>
<dbReference type="OrthoDB" id="193716at2759"/>
<dbReference type="InterPro" id="IPR027417">
    <property type="entry name" value="P-loop_NTPase"/>
</dbReference>
<dbReference type="GO" id="GO:0016787">
    <property type="term" value="F:hydrolase activity"/>
    <property type="evidence" value="ECO:0007669"/>
    <property type="project" value="UniProtKB-KW"/>
</dbReference>
<protein>
    <recommendedName>
        <fullName evidence="5">ATP-dependent RNA helicase</fullName>
        <ecNumber evidence="5">3.6.4.13</ecNumber>
    </recommendedName>
</protein>
<dbReference type="Pfam" id="PF00271">
    <property type="entry name" value="Helicase_C"/>
    <property type="match status" value="1"/>
</dbReference>
<keyword evidence="2 5" id="KW-0378">Hydrolase</keyword>
<keyword evidence="4 5" id="KW-0694">RNA-binding</keyword>
<gene>
    <name evidence="8" type="ORF">RCL2_001397400</name>
</gene>
<evidence type="ECO:0000256" key="5">
    <source>
        <dbReference type="RuleBase" id="RU365068"/>
    </source>
</evidence>
<keyword evidence="3 5" id="KW-0067">ATP-binding</keyword>
<organism evidence="8 9">
    <name type="scientific">Rhizophagus clarus</name>
    <dbReference type="NCBI Taxonomy" id="94130"/>
    <lineage>
        <taxon>Eukaryota</taxon>
        <taxon>Fungi</taxon>
        <taxon>Fungi incertae sedis</taxon>
        <taxon>Mucoromycota</taxon>
        <taxon>Glomeromycotina</taxon>
        <taxon>Glomeromycetes</taxon>
        <taxon>Glomerales</taxon>
        <taxon>Glomeraceae</taxon>
        <taxon>Rhizophagus</taxon>
    </lineage>
</organism>
<evidence type="ECO:0000313" key="8">
    <source>
        <dbReference type="EMBL" id="GES86945.1"/>
    </source>
</evidence>
<feature type="domain" description="Helicase ATP-binding" evidence="6">
    <location>
        <begin position="157"/>
        <end position="338"/>
    </location>
</feature>
<evidence type="ECO:0000259" key="6">
    <source>
        <dbReference type="PROSITE" id="PS51192"/>
    </source>
</evidence>
<name>A0A8H3QN37_9GLOM</name>
<evidence type="ECO:0000259" key="7">
    <source>
        <dbReference type="PROSITE" id="PS51194"/>
    </source>
</evidence>
<dbReference type="InterPro" id="IPR001650">
    <property type="entry name" value="Helicase_C-like"/>
</dbReference>
<dbReference type="CDD" id="cd18787">
    <property type="entry name" value="SF2_C_DEAD"/>
    <property type="match status" value="1"/>
</dbReference>
<dbReference type="CDD" id="cd17964">
    <property type="entry name" value="DEADc_MSS116"/>
    <property type="match status" value="1"/>
</dbReference>
<dbReference type="Proteomes" id="UP000615446">
    <property type="component" value="Unassembled WGS sequence"/>
</dbReference>
<dbReference type="Pfam" id="PF00270">
    <property type="entry name" value="DEAD"/>
    <property type="match status" value="1"/>
</dbReference>
<evidence type="ECO:0000256" key="4">
    <source>
        <dbReference type="ARBA" id="ARBA00022884"/>
    </source>
</evidence>
<evidence type="ECO:0000256" key="2">
    <source>
        <dbReference type="ARBA" id="ARBA00022801"/>
    </source>
</evidence>
<proteinExistence type="inferred from homology"/>
<dbReference type="EC" id="3.6.4.13" evidence="5"/>
<dbReference type="EMBL" id="BLAL01000162">
    <property type="protein sequence ID" value="GES86945.1"/>
    <property type="molecule type" value="Genomic_DNA"/>
</dbReference>
<comment type="catalytic activity">
    <reaction evidence="5">
        <text>ATP + H2O = ADP + phosphate + H(+)</text>
        <dbReference type="Rhea" id="RHEA:13065"/>
        <dbReference type="ChEBI" id="CHEBI:15377"/>
        <dbReference type="ChEBI" id="CHEBI:15378"/>
        <dbReference type="ChEBI" id="CHEBI:30616"/>
        <dbReference type="ChEBI" id="CHEBI:43474"/>
        <dbReference type="ChEBI" id="CHEBI:456216"/>
        <dbReference type="EC" id="3.6.4.13"/>
    </reaction>
</comment>
<comment type="domain">
    <text evidence="5">The Q motif is unique to and characteristic of the DEAD box family of RNA helicases and controls ATP binding and hydrolysis.</text>
</comment>
<dbReference type="PROSITE" id="PS51192">
    <property type="entry name" value="HELICASE_ATP_BIND_1"/>
    <property type="match status" value="1"/>
</dbReference>
<dbReference type="SMART" id="SM00487">
    <property type="entry name" value="DEXDc"/>
    <property type="match status" value="1"/>
</dbReference>
<dbReference type="Gene3D" id="3.40.50.300">
    <property type="entry name" value="P-loop containing nucleotide triphosphate hydrolases"/>
    <property type="match status" value="2"/>
</dbReference>
<dbReference type="GO" id="GO:0003724">
    <property type="term" value="F:RNA helicase activity"/>
    <property type="evidence" value="ECO:0007669"/>
    <property type="project" value="UniProtKB-EC"/>
</dbReference>
<comment type="function">
    <text evidence="5">RNA helicase.</text>
</comment>
<sequence>MSAQTLIGSISRHSSYKNAFAFTNVIFRSFLRNKPTFALRTELLHSSVFRGYSTLNVLENKRFLFNTRLTTGLNTSPQTFLHNTNIRTYASLARTKNIEDNETERKEFDINDPSIVSKDEYVPSRFDEITLLSPKTQQAILKVFKYHEMSKVQDAVLSQLPIEGDLFVKAKTGTGKTLAFLIPAIETLIRNSPRNGNRGDMVSIMIISPTRELAQQIANEATQLLTYYNYKVHCLVGGESKGLQIRRLSDRRVDLVVGTPGRLYDLLTTVSHFKRQCKGIKTLILDEADQLLDMGFREDIEEIVRFFPKERQTFLFSATVSDQIRHIANLSLKPDHKFIDTVDPNDVNTNSQVKQSYVISPYKSHLTTIRNIMKEHEKLHKKGKIITFLPTRMGTMLYADFLRNLGDMEIFELHSGLSQSQRSRVSDKFRRSKKSAVLVTSDVSARGVDYPGVTMVLQIGAPSSREQYIHRLGRTGRAGKEGEGMLILAPFEKGFTEFINDLPIKEVDVQSYNVKDDDMVERAIEELDIEKISSACTAFLGYYAGKTSSNYFKKHDLLPAVNELSKAFGTDTPINQSFLDKIGLGKKALSRGGDRIGRSRFGGKSNGLNRRFDRGYDRGFDRGFDRGDRRRESRGRWMDNGRLETQFWFRLKRINRLADGCWIEWTGSLGASKNVTACDLMNFTDFMKYELEKPYISSELSIMCYVRMEIS</sequence>
<dbReference type="GO" id="GO:0003723">
    <property type="term" value="F:RNA binding"/>
    <property type="evidence" value="ECO:0007669"/>
    <property type="project" value="UniProtKB-UniRule"/>
</dbReference>
<evidence type="ECO:0000256" key="1">
    <source>
        <dbReference type="ARBA" id="ARBA00022741"/>
    </source>
</evidence>
<evidence type="ECO:0000313" key="9">
    <source>
        <dbReference type="Proteomes" id="UP000615446"/>
    </source>
</evidence>
<dbReference type="GO" id="GO:0005524">
    <property type="term" value="F:ATP binding"/>
    <property type="evidence" value="ECO:0007669"/>
    <property type="project" value="UniProtKB-UniRule"/>
</dbReference>
<dbReference type="AlphaFoldDB" id="A0A8H3QN37"/>
<dbReference type="PROSITE" id="PS51194">
    <property type="entry name" value="HELICASE_CTER"/>
    <property type="match status" value="1"/>
</dbReference>
<dbReference type="SUPFAM" id="SSF52540">
    <property type="entry name" value="P-loop containing nucleoside triphosphate hydrolases"/>
    <property type="match status" value="1"/>
</dbReference>
<reference evidence="8" key="1">
    <citation type="submission" date="2019-10" db="EMBL/GenBank/DDBJ databases">
        <title>Conservation and host-specific expression of non-tandemly repeated heterogenous ribosome RNA gene in arbuscular mycorrhizal fungi.</title>
        <authorList>
            <person name="Maeda T."/>
            <person name="Kobayashi Y."/>
            <person name="Nakagawa T."/>
            <person name="Ezawa T."/>
            <person name="Yamaguchi K."/>
            <person name="Bino T."/>
            <person name="Nishimoto Y."/>
            <person name="Shigenobu S."/>
            <person name="Kawaguchi M."/>
        </authorList>
    </citation>
    <scope>NUCLEOTIDE SEQUENCE</scope>
    <source>
        <strain evidence="8">HR1</strain>
    </source>
</reference>
<dbReference type="InterPro" id="IPR011545">
    <property type="entry name" value="DEAD/DEAH_box_helicase_dom"/>
</dbReference>